<evidence type="ECO:0000256" key="3">
    <source>
        <dbReference type="ARBA" id="ARBA00022723"/>
    </source>
</evidence>
<gene>
    <name evidence="14" type="ORF">P879_05018</name>
</gene>
<accession>A0A8T0DX22</accession>
<feature type="compositionally biased region" description="Low complexity" evidence="11">
    <location>
        <begin position="723"/>
        <end position="735"/>
    </location>
</feature>
<evidence type="ECO:0000256" key="8">
    <source>
        <dbReference type="ARBA" id="ARBA00023163"/>
    </source>
</evidence>
<dbReference type="GO" id="GO:0005634">
    <property type="term" value="C:nucleus"/>
    <property type="evidence" value="ECO:0007669"/>
    <property type="project" value="UniProtKB-SubCell"/>
</dbReference>
<keyword evidence="3 10" id="KW-0479">Metal-binding</keyword>
<evidence type="ECO:0000256" key="10">
    <source>
        <dbReference type="RuleBase" id="RU004489"/>
    </source>
</evidence>
<comment type="caution">
    <text evidence="14">The sequence shown here is derived from an EMBL/GenBank/DDBJ whole genome shotgun (WGS) entry which is preliminary data.</text>
</comment>
<dbReference type="GO" id="GO:0003677">
    <property type="term" value="F:DNA binding"/>
    <property type="evidence" value="ECO:0007669"/>
    <property type="project" value="UniProtKB-KW"/>
</dbReference>
<comment type="subcellular location">
    <subcellularLocation>
        <location evidence="1 10">Nucleus</location>
    </subcellularLocation>
</comment>
<dbReference type="OrthoDB" id="25246at2759"/>
<dbReference type="InterPro" id="IPR038173">
    <property type="entry name" value="COE_DBD_sf"/>
</dbReference>
<dbReference type="PANTHER" id="PTHR10747">
    <property type="entry name" value="TRANSCRIPTION FACTOR COE FAMILY MEMBER"/>
    <property type="match status" value="1"/>
</dbReference>
<evidence type="ECO:0000259" key="13">
    <source>
        <dbReference type="Pfam" id="PF16423"/>
    </source>
</evidence>
<reference evidence="14 15" key="1">
    <citation type="submission" date="2019-07" db="EMBL/GenBank/DDBJ databases">
        <title>Annotation for the trematode Paragonimus westermani.</title>
        <authorList>
            <person name="Choi Y.-J."/>
        </authorList>
    </citation>
    <scope>NUCLEOTIDE SEQUENCE [LARGE SCALE GENOMIC DNA]</scope>
    <source>
        <strain evidence="14">180907_Pwestermani</strain>
    </source>
</reference>
<dbReference type="CDD" id="cd11606">
    <property type="entry name" value="COE_DBD"/>
    <property type="match status" value="1"/>
</dbReference>
<keyword evidence="15" id="KW-1185">Reference proteome</keyword>
<dbReference type="Proteomes" id="UP000699462">
    <property type="component" value="Unassembled WGS sequence"/>
</dbReference>
<dbReference type="Pfam" id="PF16422">
    <property type="entry name" value="COE1_DBD"/>
    <property type="match status" value="1"/>
</dbReference>
<feature type="region of interest" description="Disordered" evidence="11">
    <location>
        <begin position="682"/>
        <end position="776"/>
    </location>
</feature>
<dbReference type="InterPro" id="IPR032201">
    <property type="entry name" value="COE_HLH"/>
</dbReference>
<evidence type="ECO:0000256" key="6">
    <source>
        <dbReference type="ARBA" id="ARBA00023015"/>
    </source>
</evidence>
<keyword evidence="8 10" id="KW-0804">Transcription</keyword>
<organism evidence="14 15">
    <name type="scientific">Paragonimus westermani</name>
    <dbReference type="NCBI Taxonomy" id="34504"/>
    <lineage>
        <taxon>Eukaryota</taxon>
        <taxon>Metazoa</taxon>
        <taxon>Spiralia</taxon>
        <taxon>Lophotrochozoa</taxon>
        <taxon>Platyhelminthes</taxon>
        <taxon>Trematoda</taxon>
        <taxon>Digenea</taxon>
        <taxon>Plagiorchiida</taxon>
        <taxon>Troglotremata</taxon>
        <taxon>Troglotrematidae</taxon>
        <taxon>Paragonimus</taxon>
    </lineage>
</organism>
<feature type="compositionally biased region" description="Polar residues" evidence="11">
    <location>
        <begin position="816"/>
        <end position="826"/>
    </location>
</feature>
<dbReference type="EMBL" id="JTDF01000624">
    <property type="protein sequence ID" value="KAF8571247.1"/>
    <property type="molecule type" value="Genomic_DNA"/>
</dbReference>
<evidence type="ECO:0000256" key="1">
    <source>
        <dbReference type="ARBA" id="ARBA00004123"/>
    </source>
</evidence>
<evidence type="ECO:0000256" key="11">
    <source>
        <dbReference type="SAM" id="MobiDB-lite"/>
    </source>
</evidence>
<evidence type="ECO:0000256" key="7">
    <source>
        <dbReference type="ARBA" id="ARBA00023125"/>
    </source>
</evidence>
<feature type="compositionally biased region" description="Basic and acidic residues" evidence="11">
    <location>
        <begin position="743"/>
        <end position="764"/>
    </location>
</feature>
<evidence type="ECO:0000259" key="12">
    <source>
        <dbReference type="Pfam" id="PF16422"/>
    </source>
</evidence>
<evidence type="ECO:0000256" key="5">
    <source>
        <dbReference type="ARBA" id="ARBA00022833"/>
    </source>
</evidence>
<keyword evidence="9 10" id="KW-0539">Nucleus</keyword>
<dbReference type="InterPro" id="IPR018350">
    <property type="entry name" value="Transcription_factor_COE_CS"/>
</dbReference>
<dbReference type="FunFam" id="2.60.40.3180:FF:000004">
    <property type="entry name" value="Transcription factor COE1"/>
    <property type="match status" value="1"/>
</dbReference>
<dbReference type="AlphaFoldDB" id="A0A8T0DX22"/>
<keyword evidence="6 10" id="KW-0805">Transcription regulation</keyword>
<evidence type="ECO:0000313" key="14">
    <source>
        <dbReference type="EMBL" id="KAF8571247.1"/>
    </source>
</evidence>
<dbReference type="FunFam" id="1.10.287.4280:FF:000001">
    <property type="entry name" value="transcription factor COE1 isoform X2"/>
    <property type="match status" value="1"/>
</dbReference>
<keyword evidence="4 10" id="KW-0863">Zinc-finger</keyword>
<feature type="domain" description="Transcription factor COE helix-loop-helix" evidence="13">
    <location>
        <begin position="496"/>
        <end position="539"/>
    </location>
</feature>
<dbReference type="GO" id="GO:0006355">
    <property type="term" value="P:regulation of DNA-templated transcription"/>
    <property type="evidence" value="ECO:0007669"/>
    <property type="project" value="InterPro"/>
</dbReference>
<dbReference type="GO" id="GO:0008270">
    <property type="term" value="F:zinc ion binding"/>
    <property type="evidence" value="ECO:0007669"/>
    <property type="project" value="UniProtKB-KW"/>
</dbReference>
<keyword evidence="5 10" id="KW-0862">Zinc</keyword>
<evidence type="ECO:0000256" key="9">
    <source>
        <dbReference type="ARBA" id="ARBA00023242"/>
    </source>
</evidence>
<evidence type="ECO:0000256" key="2">
    <source>
        <dbReference type="ARBA" id="ARBA00010340"/>
    </source>
</evidence>
<comment type="similarity">
    <text evidence="2 10">Belongs to the COE family.</text>
</comment>
<dbReference type="InterPro" id="IPR003523">
    <property type="entry name" value="Transcription_factor_COE"/>
</dbReference>
<sequence>MEGSREGTIPHPTESRPQSYLFTHLGAGREMHELCSPLDRSPNFPLTQYSVPAYFPSRSTGGLPATNTGGYLPQTSQLAAAAAVGMLQANVPYFTDRETDMRKDEYEMLAMTDPLNPANQFGLVRSWIAQQQQQHQQASECSPTSDHFSSLCTQINSGGFSSGQIQQCFNQQQQQQQNGFAPMSPTGATGIVTGSAGKGNGVAAVYSAAAHQLSQMSNQMVGAIGSSVGCIFDNAAVAMATTPVTFGRANPTGIFNQNQVVPAQRYSQRPIRMEAVSARFEKQPPNNLRKSNFFHFVIALYDQNRHPIEIERAAFVDFVEKDKEPDGEKTNNGIHYRARLVFSNEDSKAFLVLQVKVPFQVLIAYRYITTTSPISKPIKPIAYEGQDKNPEMCRVLLTHEVMCSRCCEKKSCGNRNETPSDPVVLDRYFLKFFMKCNQNCLKNAGNPRDMRRFQVAISSTPAIERKLLCISENMFVHNNSKHGRRTRRVDPNEGAITDPTIEYGFQRLCRIIPRHPGDPERLPREIILKRAADLAEALYTMPARNMALAPSLFQPGPSELVGMDAGREMEASMNRVTSSPKLVCLTRNNLTSTALTGGSMSNFLALSAHSGIAFPYAYDNLDQLGARQQATPSQDDLRLNQASYTFDHKHLEGSAPCAQLLRSLSDSTSVIQDEVVSMSQHSLSSAGGSGLESIQSERAGAVAVTDVRESGGGGGREEGVGGSSDSNNDSSTQSSPTHHSMHHKEELFQSDLEEHSGSNKEQHSSEFYTSTRQPAKRPRCEWIDNKRQTLSTEEVVKTCSYVLNLPQTRSYVSGDQLHNSKLQPSGSDVHLNPPQRTTLTGSHAKDTQHTNTNRCFAASRSPYTDHTDVDSQGAHASHGLKHPQPVGESVLLPSEDLDSSLEHHEPRSRNKVSSSDVYV</sequence>
<evidence type="ECO:0000256" key="4">
    <source>
        <dbReference type="ARBA" id="ARBA00022771"/>
    </source>
</evidence>
<proteinExistence type="inferred from homology"/>
<keyword evidence="7 10" id="KW-0238">DNA-binding</keyword>
<dbReference type="Gene3D" id="2.60.40.3180">
    <property type="entry name" value="Transcription factor COE1, DNA-binding domain"/>
    <property type="match status" value="1"/>
</dbReference>
<keyword evidence="10" id="KW-0217">Developmental protein</keyword>
<dbReference type="InterPro" id="IPR032200">
    <property type="entry name" value="COE_DBD"/>
</dbReference>
<evidence type="ECO:0000313" key="15">
    <source>
        <dbReference type="Proteomes" id="UP000699462"/>
    </source>
</evidence>
<dbReference type="PROSITE" id="PS01345">
    <property type="entry name" value="COE"/>
    <property type="match status" value="1"/>
</dbReference>
<protein>
    <submittedName>
        <fullName evidence="14">Uncharacterized protein</fullName>
    </submittedName>
</protein>
<dbReference type="Gene3D" id="1.10.287.4280">
    <property type="match status" value="1"/>
</dbReference>
<name>A0A8T0DX22_9TREM</name>
<feature type="domain" description="Transcription factor COE DNA-binding" evidence="12">
    <location>
        <begin position="260"/>
        <end position="489"/>
    </location>
</feature>
<dbReference type="Pfam" id="PF16423">
    <property type="entry name" value="COE1_HLH"/>
    <property type="match status" value="1"/>
</dbReference>
<feature type="region of interest" description="Disordered" evidence="11">
    <location>
        <begin position="816"/>
        <end position="919"/>
    </location>
</feature>